<feature type="transmembrane region" description="Helical" evidence="1">
    <location>
        <begin position="271"/>
        <end position="288"/>
    </location>
</feature>
<feature type="transmembrane region" description="Helical" evidence="1">
    <location>
        <begin position="7"/>
        <end position="26"/>
    </location>
</feature>
<protein>
    <submittedName>
        <fullName evidence="2">Uncharacterized protein</fullName>
    </submittedName>
</protein>
<name>A0A9D2ABI7_9BACT</name>
<organism evidence="2 3">
    <name type="scientific">Candidatus Odoribacter faecigallinarum</name>
    <dbReference type="NCBI Taxonomy" id="2838706"/>
    <lineage>
        <taxon>Bacteria</taxon>
        <taxon>Pseudomonadati</taxon>
        <taxon>Bacteroidota</taxon>
        <taxon>Bacteroidia</taxon>
        <taxon>Bacteroidales</taxon>
        <taxon>Odoribacteraceae</taxon>
        <taxon>Odoribacter</taxon>
    </lineage>
</organism>
<evidence type="ECO:0000313" key="3">
    <source>
        <dbReference type="Proteomes" id="UP000824202"/>
    </source>
</evidence>
<dbReference type="Proteomes" id="UP000824202">
    <property type="component" value="Unassembled WGS sequence"/>
</dbReference>
<evidence type="ECO:0000313" key="2">
    <source>
        <dbReference type="EMBL" id="HIX03728.1"/>
    </source>
</evidence>
<feature type="transmembrane region" description="Helical" evidence="1">
    <location>
        <begin position="294"/>
        <end position="312"/>
    </location>
</feature>
<sequence>MKSKRLYLLPVLPFLVVALVVLHRFLPGAMQSAVPVAGYLGWLPGWWKEVVEAGLLLWVVYFIFYLVRQYRLLYYPTALPSLLYILLVAGTVAFAGFDEALVAAVVLALAVGRLMSGIFVFNRNGALFDFGALVMLAVMIYPKSIGLVAWALFALPFSGRSSGRDVMALFIGFVLVLWFVTFYYFWTDRLDVLPDVFWNSVTSGVSFIHLPVVALIHLALLVLLAFVAMGQLSLHYVSLIVNHRRALLSLMSLFFFLLANFLLVPGLSGTYLYLFAVPLAILYAHYFISNSFRIVNVVVFLLLLITCILPCFI</sequence>
<feature type="transmembrane region" description="Helical" evidence="1">
    <location>
        <begin position="46"/>
        <end position="66"/>
    </location>
</feature>
<reference evidence="2" key="2">
    <citation type="submission" date="2021-04" db="EMBL/GenBank/DDBJ databases">
        <authorList>
            <person name="Gilroy R."/>
        </authorList>
    </citation>
    <scope>NUCLEOTIDE SEQUENCE</scope>
    <source>
        <strain evidence="2">23274</strain>
    </source>
</reference>
<feature type="transmembrane region" description="Helical" evidence="1">
    <location>
        <begin position="73"/>
        <end position="94"/>
    </location>
</feature>
<comment type="caution">
    <text evidence="2">The sequence shown here is derived from an EMBL/GenBank/DDBJ whole genome shotgun (WGS) entry which is preliminary data.</text>
</comment>
<feature type="transmembrane region" description="Helical" evidence="1">
    <location>
        <begin position="133"/>
        <end position="155"/>
    </location>
</feature>
<feature type="transmembrane region" description="Helical" evidence="1">
    <location>
        <begin position="100"/>
        <end position="121"/>
    </location>
</feature>
<keyword evidence="1" id="KW-0812">Transmembrane</keyword>
<evidence type="ECO:0000256" key="1">
    <source>
        <dbReference type="SAM" id="Phobius"/>
    </source>
</evidence>
<keyword evidence="1" id="KW-0472">Membrane</keyword>
<gene>
    <name evidence="2" type="ORF">H9863_06390</name>
</gene>
<reference evidence="2" key="1">
    <citation type="journal article" date="2021" name="PeerJ">
        <title>Extensive microbial diversity within the chicken gut microbiome revealed by metagenomics and culture.</title>
        <authorList>
            <person name="Gilroy R."/>
            <person name="Ravi A."/>
            <person name="Getino M."/>
            <person name="Pursley I."/>
            <person name="Horton D.L."/>
            <person name="Alikhan N.F."/>
            <person name="Baker D."/>
            <person name="Gharbi K."/>
            <person name="Hall N."/>
            <person name="Watson M."/>
            <person name="Adriaenssens E.M."/>
            <person name="Foster-Nyarko E."/>
            <person name="Jarju S."/>
            <person name="Secka A."/>
            <person name="Antonio M."/>
            <person name="Oren A."/>
            <person name="Chaudhuri R.R."/>
            <person name="La Ragione R."/>
            <person name="Hildebrand F."/>
            <person name="Pallen M.J."/>
        </authorList>
    </citation>
    <scope>NUCLEOTIDE SEQUENCE</scope>
    <source>
        <strain evidence="2">23274</strain>
    </source>
</reference>
<keyword evidence="1" id="KW-1133">Transmembrane helix</keyword>
<dbReference type="EMBL" id="DXFT01000122">
    <property type="protein sequence ID" value="HIX03728.1"/>
    <property type="molecule type" value="Genomic_DNA"/>
</dbReference>
<feature type="transmembrane region" description="Helical" evidence="1">
    <location>
        <begin position="167"/>
        <end position="186"/>
    </location>
</feature>
<dbReference type="AlphaFoldDB" id="A0A9D2ABI7"/>
<proteinExistence type="predicted"/>
<accession>A0A9D2ABI7</accession>
<feature type="transmembrane region" description="Helical" evidence="1">
    <location>
        <begin position="207"/>
        <end position="234"/>
    </location>
</feature>